<dbReference type="STRING" id="763034.HMPREF9446_03154"/>
<evidence type="ECO:0000313" key="2">
    <source>
        <dbReference type="EMBL" id="EGF51947.1"/>
    </source>
</evidence>
<dbReference type="EMBL" id="AFBN01000096">
    <property type="protein sequence ID" value="EGF51947.1"/>
    <property type="molecule type" value="Genomic_DNA"/>
</dbReference>
<dbReference type="HOGENOM" id="CLU_158439_0_0_10"/>
<dbReference type="GeneID" id="86050563"/>
<keyword evidence="3" id="KW-1185">Reference proteome</keyword>
<dbReference type="AlphaFoldDB" id="F3PWL8"/>
<gene>
    <name evidence="2" type="ORF">HMPREF9446_03154</name>
</gene>
<sequence>MAHRLNTNKQFMVGNGILAFAVIFVVVIFVYMSMRLQQRKAEDRVFNEVYTITLTGGFAGDSTSIFINDSLLVNRNITEEPFTIEVKRFAEQSALMIVNNATEKLSLFELSEKGGKYRFEKEGEEVKQLSQEQ</sequence>
<keyword evidence="1" id="KW-0812">Transmembrane</keyword>
<dbReference type="RefSeq" id="WP_009126375.1">
    <property type="nucleotide sequence ID" value="NZ_GL882689.1"/>
</dbReference>
<protein>
    <recommendedName>
        <fullName evidence="4">Transmembrane protein</fullName>
    </recommendedName>
</protein>
<dbReference type="Proteomes" id="UP000003416">
    <property type="component" value="Unassembled WGS sequence"/>
</dbReference>
<proteinExistence type="predicted"/>
<feature type="transmembrane region" description="Helical" evidence="1">
    <location>
        <begin position="12"/>
        <end position="34"/>
    </location>
</feature>
<evidence type="ECO:0000313" key="3">
    <source>
        <dbReference type="Proteomes" id="UP000003416"/>
    </source>
</evidence>
<accession>F3PWL8</accession>
<comment type="caution">
    <text evidence="2">The sequence shown here is derived from an EMBL/GenBank/DDBJ whole genome shotgun (WGS) entry which is preliminary data.</text>
</comment>
<evidence type="ECO:0008006" key="4">
    <source>
        <dbReference type="Google" id="ProtNLM"/>
    </source>
</evidence>
<dbReference type="eggNOG" id="ENOG5033URR">
    <property type="taxonomic scope" value="Bacteria"/>
</dbReference>
<keyword evidence="1" id="KW-1133">Transmembrane helix</keyword>
<reference evidence="2 3" key="1">
    <citation type="submission" date="2011-02" db="EMBL/GenBank/DDBJ databases">
        <authorList>
            <person name="Weinstock G."/>
            <person name="Sodergren E."/>
            <person name="Clifton S."/>
            <person name="Fulton L."/>
            <person name="Fulton B."/>
            <person name="Courtney L."/>
            <person name="Fronick C."/>
            <person name="Harrison M."/>
            <person name="Strong C."/>
            <person name="Farmer C."/>
            <person name="Delahaunty K."/>
            <person name="Markovic C."/>
            <person name="Hall O."/>
            <person name="Minx P."/>
            <person name="Tomlinson C."/>
            <person name="Mitreva M."/>
            <person name="Hou S."/>
            <person name="Chen J."/>
            <person name="Wollam A."/>
            <person name="Pepin K.H."/>
            <person name="Johnson M."/>
            <person name="Bhonagiri V."/>
            <person name="Zhang X."/>
            <person name="Suruliraj S."/>
            <person name="Warren W."/>
            <person name="Chinwalla A."/>
            <person name="Mardis E.R."/>
            <person name="Wilson R.K."/>
        </authorList>
    </citation>
    <scope>NUCLEOTIDE SEQUENCE [LARGE SCALE GENOMIC DNA]</scope>
    <source>
        <strain evidence="2 3">YIT 12057</strain>
    </source>
</reference>
<evidence type="ECO:0000256" key="1">
    <source>
        <dbReference type="SAM" id="Phobius"/>
    </source>
</evidence>
<name>F3PWL8_9BACE</name>
<keyword evidence="1" id="KW-0472">Membrane</keyword>
<organism evidence="2 3">
    <name type="scientific">Bacteroides fluxus YIT 12057</name>
    <dbReference type="NCBI Taxonomy" id="763034"/>
    <lineage>
        <taxon>Bacteria</taxon>
        <taxon>Pseudomonadati</taxon>
        <taxon>Bacteroidota</taxon>
        <taxon>Bacteroidia</taxon>
        <taxon>Bacteroidales</taxon>
        <taxon>Bacteroidaceae</taxon>
        <taxon>Bacteroides</taxon>
    </lineage>
</organism>